<dbReference type="SUPFAM" id="SSF55144">
    <property type="entry name" value="LigT-like"/>
    <property type="match status" value="1"/>
</dbReference>
<accession>A0ABN2S6G2</accession>
<dbReference type="EMBL" id="BAAAPU010000007">
    <property type="protein sequence ID" value="GAA1981255.1"/>
    <property type="molecule type" value="Genomic_DNA"/>
</dbReference>
<dbReference type="PANTHER" id="PTHR36039">
    <property type="match status" value="1"/>
</dbReference>
<dbReference type="Pfam" id="PF13563">
    <property type="entry name" value="2_5_RNA_ligase2"/>
    <property type="match status" value="1"/>
</dbReference>
<proteinExistence type="predicted"/>
<evidence type="ECO:0000313" key="2">
    <source>
        <dbReference type="Proteomes" id="UP001500013"/>
    </source>
</evidence>
<name>A0ABN2S6G2_9MICO</name>
<keyword evidence="1" id="KW-0436">Ligase</keyword>
<dbReference type="RefSeq" id="WP_344062176.1">
    <property type="nucleotide sequence ID" value="NZ_BAAAPU010000007.1"/>
</dbReference>
<dbReference type="InterPro" id="IPR009097">
    <property type="entry name" value="Cyclic_Pdiesterase"/>
</dbReference>
<gene>
    <name evidence="1" type="ORF">GCM10009817_22920</name>
</gene>
<comment type="caution">
    <text evidence="1">The sequence shown here is derived from an EMBL/GenBank/DDBJ whole genome shotgun (WGS) entry which is preliminary data.</text>
</comment>
<dbReference type="PANTHER" id="PTHR36039:SF2">
    <property type="entry name" value="RNA LIGASE_CYCLIC NUCLEOTIDE PHOSPHODIESTERASE FAMILY PROTEIN"/>
    <property type="match status" value="1"/>
</dbReference>
<dbReference type="Gene3D" id="3.90.1140.10">
    <property type="entry name" value="Cyclic phosphodiesterase"/>
    <property type="match status" value="1"/>
</dbReference>
<keyword evidence="2" id="KW-1185">Reference proteome</keyword>
<dbReference type="Proteomes" id="UP001500013">
    <property type="component" value="Unassembled WGS sequence"/>
</dbReference>
<organism evidence="1 2">
    <name type="scientific">Terrabacter lapilli</name>
    <dbReference type="NCBI Taxonomy" id="436231"/>
    <lineage>
        <taxon>Bacteria</taxon>
        <taxon>Bacillati</taxon>
        <taxon>Actinomycetota</taxon>
        <taxon>Actinomycetes</taxon>
        <taxon>Micrococcales</taxon>
        <taxon>Intrasporangiaceae</taxon>
        <taxon>Terrabacter</taxon>
    </lineage>
</organism>
<sequence length="180" mass="18968">MALHSVEGLLDDTTDAEVRREWAVLAEAQLPSQAGHAGPTNAPHVTLSAAGSVPEEVEARLGRALSALPPVPVRLGPLVVMGSRRHVLARLVVPSAALLALHRTVAQAMDGAADVSELVRVDRWTPHVTLAHGLTAEQVGEALAVLGPLRGVDGSIERVRRWDPVARRTWSVGGIPTMGP</sequence>
<dbReference type="GO" id="GO:0016874">
    <property type="term" value="F:ligase activity"/>
    <property type="evidence" value="ECO:0007669"/>
    <property type="project" value="UniProtKB-KW"/>
</dbReference>
<reference evidence="1 2" key="1">
    <citation type="journal article" date="2019" name="Int. J. Syst. Evol. Microbiol.">
        <title>The Global Catalogue of Microorganisms (GCM) 10K type strain sequencing project: providing services to taxonomists for standard genome sequencing and annotation.</title>
        <authorList>
            <consortium name="The Broad Institute Genomics Platform"/>
            <consortium name="The Broad Institute Genome Sequencing Center for Infectious Disease"/>
            <person name="Wu L."/>
            <person name="Ma J."/>
        </authorList>
    </citation>
    <scope>NUCLEOTIDE SEQUENCE [LARGE SCALE GENOMIC DNA]</scope>
    <source>
        <strain evidence="1 2">JCM 15628</strain>
    </source>
</reference>
<evidence type="ECO:0000313" key="1">
    <source>
        <dbReference type="EMBL" id="GAA1981255.1"/>
    </source>
</evidence>
<protein>
    <submittedName>
        <fullName evidence="1">2'-5' RNA ligase family protein</fullName>
    </submittedName>
</protein>